<reference evidence="4 5" key="1">
    <citation type="journal article" date="2018" name="Nat. Ecol. Evol.">
        <title>Shark genomes provide insights into elasmobranch evolution and the origin of vertebrates.</title>
        <authorList>
            <person name="Hara Y"/>
            <person name="Yamaguchi K"/>
            <person name="Onimaru K"/>
            <person name="Kadota M"/>
            <person name="Koyanagi M"/>
            <person name="Keeley SD"/>
            <person name="Tatsumi K"/>
            <person name="Tanaka K"/>
            <person name="Motone F"/>
            <person name="Kageyama Y"/>
            <person name="Nozu R"/>
            <person name="Adachi N"/>
            <person name="Nishimura O"/>
            <person name="Nakagawa R"/>
            <person name="Tanegashima C"/>
            <person name="Kiyatake I"/>
            <person name="Matsumoto R"/>
            <person name="Murakumo K"/>
            <person name="Nishida K"/>
            <person name="Terakita A"/>
            <person name="Kuratani S"/>
            <person name="Sato K"/>
            <person name="Hyodo S Kuraku.S."/>
        </authorList>
    </citation>
    <scope>NUCLEOTIDE SEQUENCE [LARGE SCALE GENOMIC DNA]</scope>
</reference>
<keyword evidence="3" id="KW-0812">Transmembrane</keyword>
<accession>A0A401RKI5</accession>
<feature type="transmembrane region" description="Helical" evidence="3">
    <location>
        <begin position="59"/>
        <end position="82"/>
    </location>
</feature>
<keyword evidence="3" id="KW-0472">Membrane</keyword>
<dbReference type="Pfam" id="PF01770">
    <property type="entry name" value="Folate_carrier"/>
    <property type="match status" value="1"/>
</dbReference>
<protein>
    <submittedName>
        <fullName evidence="4">Uncharacterized protein</fullName>
    </submittedName>
</protein>
<evidence type="ECO:0000256" key="1">
    <source>
        <dbReference type="ARBA" id="ARBA00005773"/>
    </source>
</evidence>
<evidence type="ECO:0000313" key="5">
    <source>
        <dbReference type="Proteomes" id="UP000287033"/>
    </source>
</evidence>
<dbReference type="PANTHER" id="PTHR10686:SF18">
    <property type="entry name" value="IP11787P-RELATED"/>
    <property type="match status" value="1"/>
</dbReference>
<dbReference type="GO" id="GO:0090482">
    <property type="term" value="F:vitamin transmembrane transporter activity"/>
    <property type="evidence" value="ECO:0007669"/>
    <property type="project" value="InterPro"/>
</dbReference>
<name>A0A401RKI5_CHIPU</name>
<keyword evidence="3" id="KW-1133">Transmembrane helix</keyword>
<organism evidence="4 5">
    <name type="scientific">Chiloscyllium punctatum</name>
    <name type="common">Brownbanded bambooshark</name>
    <name type="synonym">Hemiscyllium punctatum</name>
    <dbReference type="NCBI Taxonomy" id="137246"/>
    <lineage>
        <taxon>Eukaryota</taxon>
        <taxon>Metazoa</taxon>
        <taxon>Chordata</taxon>
        <taxon>Craniata</taxon>
        <taxon>Vertebrata</taxon>
        <taxon>Chondrichthyes</taxon>
        <taxon>Elasmobranchii</taxon>
        <taxon>Galeomorphii</taxon>
        <taxon>Galeoidea</taxon>
        <taxon>Orectolobiformes</taxon>
        <taxon>Hemiscylliidae</taxon>
        <taxon>Chiloscyllium</taxon>
    </lineage>
</organism>
<dbReference type="InterPro" id="IPR002666">
    <property type="entry name" value="Folate_carrier"/>
</dbReference>
<dbReference type="Proteomes" id="UP000287033">
    <property type="component" value="Unassembled WGS sequence"/>
</dbReference>
<proteinExistence type="inferred from homology"/>
<dbReference type="PANTHER" id="PTHR10686">
    <property type="entry name" value="FOLATE TRANSPORTER"/>
    <property type="match status" value="1"/>
</dbReference>
<dbReference type="OrthoDB" id="9224706at2759"/>
<dbReference type="EMBL" id="BEZZ01001441">
    <property type="protein sequence ID" value="GCC18662.1"/>
    <property type="molecule type" value="Genomic_DNA"/>
</dbReference>
<comment type="similarity">
    <text evidence="1">Belongs to the reduced folate carrier (RFC) transporter (TC 2.A.48) family.</text>
</comment>
<sequence>MMRPSEPFLTPYLVGPVKNLTAEQVTNEMFPVWTYSYLTILTVIVVDSRGLGLDIITQFLIYGSYFAAISGLFFIRGIYTLIQHGQKRKKQIEPEIKGNAAIPEDKKGKAEEF</sequence>
<evidence type="ECO:0000256" key="2">
    <source>
        <dbReference type="SAM" id="MobiDB-lite"/>
    </source>
</evidence>
<feature type="compositionally biased region" description="Basic and acidic residues" evidence="2">
    <location>
        <begin position="103"/>
        <end position="113"/>
    </location>
</feature>
<keyword evidence="5" id="KW-1185">Reference proteome</keyword>
<comment type="caution">
    <text evidence="4">The sequence shown here is derived from an EMBL/GenBank/DDBJ whole genome shotgun (WGS) entry which is preliminary data.</text>
</comment>
<dbReference type="AlphaFoldDB" id="A0A401RKI5"/>
<gene>
    <name evidence="4" type="ORF">chiPu_0018021</name>
</gene>
<dbReference type="GO" id="GO:0005886">
    <property type="term" value="C:plasma membrane"/>
    <property type="evidence" value="ECO:0007669"/>
    <property type="project" value="TreeGrafter"/>
</dbReference>
<feature type="region of interest" description="Disordered" evidence="2">
    <location>
        <begin position="93"/>
        <end position="113"/>
    </location>
</feature>
<evidence type="ECO:0000256" key="3">
    <source>
        <dbReference type="SAM" id="Phobius"/>
    </source>
</evidence>
<evidence type="ECO:0000313" key="4">
    <source>
        <dbReference type="EMBL" id="GCC18662.1"/>
    </source>
</evidence>